<proteinExistence type="predicted"/>
<dbReference type="EMBL" id="VSRR010000581">
    <property type="protein sequence ID" value="MPC17344.1"/>
    <property type="molecule type" value="Genomic_DNA"/>
</dbReference>
<accession>A0A5B7D7V3</accession>
<sequence>MASTAASRIEFLGLMLQCVRNKLVMLSETNSINLSTKKLRDKSGKDKDMKGGAEMAILPYHLQPNVTDSRSSFPFTSAACLSELSPLTSPIVGGELAKG</sequence>
<dbReference type="AlphaFoldDB" id="A0A5B7D7V3"/>
<dbReference type="Proteomes" id="UP000324222">
    <property type="component" value="Unassembled WGS sequence"/>
</dbReference>
<name>A0A5B7D7V3_PORTR</name>
<gene>
    <name evidence="1" type="ORF">E2C01_010197</name>
</gene>
<evidence type="ECO:0000313" key="2">
    <source>
        <dbReference type="Proteomes" id="UP000324222"/>
    </source>
</evidence>
<organism evidence="1 2">
    <name type="scientific">Portunus trituberculatus</name>
    <name type="common">Swimming crab</name>
    <name type="synonym">Neptunus trituberculatus</name>
    <dbReference type="NCBI Taxonomy" id="210409"/>
    <lineage>
        <taxon>Eukaryota</taxon>
        <taxon>Metazoa</taxon>
        <taxon>Ecdysozoa</taxon>
        <taxon>Arthropoda</taxon>
        <taxon>Crustacea</taxon>
        <taxon>Multicrustacea</taxon>
        <taxon>Malacostraca</taxon>
        <taxon>Eumalacostraca</taxon>
        <taxon>Eucarida</taxon>
        <taxon>Decapoda</taxon>
        <taxon>Pleocyemata</taxon>
        <taxon>Brachyura</taxon>
        <taxon>Eubrachyura</taxon>
        <taxon>Portunoidea</taxon>
        <taxon>Portunidae</taxon>
        <taxon>Portuninae</taxon>
        <taxon>Portunus</taxon>
    </lineage>
</organism>
<comment type="caution">
    <text evidence="1">The sequence shown here is derived from an EMBL/GenBank/DDBJ whole genome shotgun (WGS) entry which is preliminary data.</text>
</comment>
<reference evidence="1 2" key="1">
    <citation type="submission" date="2019-05" db="EMBL/GenBank/DDBJ databases">
        <title>Another draft genome of Portunus trituberculatus and its Hox gene families provides insights of decapod evolution.</title>
        <authorList>
            <person name="Jeong J.-H."/>
            <person name="Song I."/>
            <person name="Kim S."/>
            <person name="Choi T."/>
            <person name="Kim D."/>
            <person name="Ryu S."/>
            <person name="Kim W."/>
        </authorList>
    </citation>
    <scope>NUCLEOTIDE SEQUENCE [LARGE SCALE GENOMIC DNA]</scope>
    <source>
        <tissue evidence="1">Muscle</tissue>
    </source>
</reference>
<protein>
    <submittedName>
        <fullName evidence="1">Uncharacterized protein</fullName>
    </submittedName>
</protein>
<evidence type="ECO:0000313" key="1">
    <source>
        <dbReference type="EMBL" id="MPC17344.1"/>
    </source>
</evidence>
<keyword evidence="2" id="KW-1185">Reference proteome</keyword>